<comment type="function">
    <text evidence="9">Component of the transport system for branched-chain amino acids.</text>
</comment>
<feature type="transmembrane region" description="Helical" evidence="9">
    <location>
        <begin position="268"/>
        <end position="289"/>
    </location>
</feature>
<keyword evidence="6 9" id="KW-0029">Amino-acid transport</keyword>
<gene>
    <name evidence="10" type="primary">brnQ</name>
    <name evidence="10" type="ORF">CYJ34_00175</name>
</gene>
<dbReference type="RefSeq" id="WP_101539329.1">
    <property type="nucleotide sequence ID" value="NZ_PKGS01000001.1"/>
</dbReference>
<proteinExistence type="inferred from homology"/>
<accession>A0A2I1MAJ9</accession>
<feature type="transmembrane region" description="Helical" evidence="9">
    <location>
        <begin position="74"/>
        <end position="92"/>
    </location>
</feature>
<keyword evidence="4" id="KW-1003">Cell membrane</keyword>
<evidence type="ECO:0000256" key="5">
    <source>
        <dbReference type="ARBA" id="ARBA00022692"/>
    </source>
</evidence>
<evidence type="ECO:0000256" key="3">
    <source>
        <dbReference type="ARBA" id="ARBA00022448"/>
    </source>
</evidence>
<keyword evidence="11" id="KW-1185">Reference proteome</keyword>
<evidence type="ECO:0000256" key="8">
    <source>
        <dbReference type="ARBA" id="ARBA00023136"/>
    </source>
</evidence>
<comment type="caution">
    <text evidence="9">Lacks conserved residue(s) required for the propagation of feature annotation.</text>
</comment>
<feature type="transmembrane region" description="Helical" evidence="9">
    <location>
        <begin position="401"/>
        <end position="420"/>
    </location>
</feature>
<dbReference type="InterPro" id="IPR004685">
    <property type="entry name" value="Brnchd-chn_aa_trnsp_Livcs"/>
</dbReference>
<dbReference type="PANTHER" id="PTHR30588">
    <property type="entry name" value="BRANCHED-CHAIN AMINO ACID TRANSPORT SYSTEM 2 CARRIER PROTEIN"/>
    <property type="match status" value="1"/>
</dbReference>
<name>A0A2I1MAJ9_9FIRM</name>
<dbReference type="PANTHER" id="PTHR30588:SF0">
    <property type="entry name" value="BRANCHED-CHAIN AMINO ACID PERMEASE BRNQ"/>
    <property type="match status" value="1"/>
</dbReference>
<evidence type="ECO:0000256" key="4">
    <source>
        <dbReference type="ARBA" id="ARBA00022475"/>
    </source>
</evidence>
<organism evidence="10 11">
    <name type="scientific">Anaerococcus octavius</name>
    <dbReference type="NCBI Taxonomy" id="54007"/>
    <lineage>
        <taxon>Bacteria</taxon>
        <taxon>Bacillati</taxon>
        <taxon>Bacillota</taxon>
        <taxon>Tissierellia</taxon>
        <taxon>Tissierellales</taxon>
        <taxon>Peptoniphilaceae</taxon>
        <taxon>Anaerococcus</taxon>
    </lineage>
</organism>
<dbReference type="GO" id="GO:0015818">
    <property type="term" value="P:isoleucine transport"/>
    <property type="evidence" value="ECO:0007669"/>
    <property type="project" value="TreeGrafter"/>
</dbReference>
<dbReference type="GO" id="GO:0005886">
    <property type="term" value="C:plasma membrane"/>
    <property type="evidence" value="ECO:0007669"/>
    <property type="project" value="UniProtKB-SubCell"/>
</dbReference>
<keyword evidence="5 9" id="KW-0812">Transmembrane</keyword>
<comment type="subcellular location">
    <subcellularLocation>
        <location evidence="1 9">Cell membrane</location>
        <topology evidence="1 9">Multi-pass membrane protein</topology>
    </subcellularLocation>
</comment>
<keyword evidence="7 9" id="KW-1133">Transmembrane helix</keyword>
<evidence type="ECO:0000256" key="6">
    <source>
        <dbReference type="ARBA" id="ARBA00022970"/>
    </source>
</evidence>
<dbReference type="EMBL" id="PKGS01000001">
    <property type="protein sequence ID" value="PKZ17160.1"/>
    <property type="molecule type" value="Genomic_DNA"/>
</dbReference>
<feature type="transmembrane region" description="Helical" evidence="9">
    <location>
        <begin position="215"/>
        <end position="238"/>
    </location>
</feature>
<dbReference type="NCBIfam" id="TIGR00796">
    <property type="entry name" value="livcs"/>
    <property type="match status" value="1"/>
</dbReference>
<dbReference type="GO" id="GO:0015820">
    <property type="term" value="P:L-leucine transport"/>
    <property type="evidence" value="ECO:0007669"/>
    <property type="project" value="TreeGrafter"/>
</dbReference>
<evidence type="ECO:0000256" key="7">
    <source>
        <dbReference type="ARBA" id="ARBA00022989"/>
    </source>
</evidence>
<protein>
    <recommendedName>
        <fullName evidence="9">Branched-chain amino acid transport system carrier protein</fullName>
    </recommendedName>
</protein>
<feature type="transmembrane region" description="Helical" evidence="9">
    <location>
        <begin position="104"/>
        <end position="128"/>
    </location>
</feature>
<dbReference type="GO" id="GO:0015188">
    <property type="term" value="F:L-isoleucine transmembrane transporter activity"/>
    <property type="evidence" value="ECO:0007669"/>
    <property type="project" value="TreeGrafter"/>
</dbReference>
<feature type="transmembrane region" description="Helical" evidence="9">
    <location>
        <begin position="301"/>
        <end position="322"/>
    </location>
</feature>
<evidence type="ECO:0000256" key="9">
    <source>
        <dbReference type="RuleBase" id="RU362122"/>
    </source>
</evidence>
<dbReference type="Gene3D" id="1.20.1740.10">
    <property type="entry name" value="Amino acid/polyamine transporter I"/>
    <property type="match status" value="1"/>
</dbReference>
<sequence>MDIIIIGFALFSLFFGAGNLIFPPYLGKTFGSCWLVASIGFLLTGVGLASCAVIAMSKKRGNVKEFTNVAGNKLGFIVTLLVILVIGPLGAIPRTGATSGEVVIASGIHIPYILFILIFFGITLLLNVTNNKIVDIIGKYLTPALLIVLAIMIISGIIHPIGEKIIPNESTSEFFSQSITEGYNTMDALAAIVFSPIIITALIDKGYENDLLKRTGQVIAIAAIGLLLVYVSLTYLGATASGIYQDKTERVDLLISITNSILGPVGKYILAAIIVLACLTTSVGLTSSISEIFVEIFHNKISYKLMVTIIIVISVILSLIGVDRIVTFTFPILNYAYPVVLTMIIYNLRNKQVDYKYRKITFVVVSIIAIIQTIINYLNIFNVNTDNLTKTISWLPFYKSGFPWIIPFIIVFLIGVLATNKKSKYNKNIKTNVQV</sequence>
<comment type="similarity">
    <text evidence="2 9">Belongs to the branched chain amino acid transporter family.</text>
</comment>
<comment type="caution">
    <text evidence="10">The sequence shown here is derived from an EMBL/GenBank/DDBJ whole genome shotgun (WGS) entry which is preliminary data.</text>
</comment>
<keyword evidence="3 9" id="KW-0813">Transport</keyword>
<dbReference type="Proteomes" id="UP000234335">
    <property type="component" value="Unassembled WGS sequence"/>
</dbReference>
<dbReference type="AlphaFoldDB" id="A0A2I1MAJ9"/>
<dbReference type="GO" id="GO:0005304">
    <property type="term" value="F:L-valine transmembrane transporter activity"/>
    <property type="evidence" value="ECO:0007669"/>
    <property type="project" value="TreeGrafter"/>
</dbReference>
<dbReference type="Pfam" id="PF05525">
    <property type="entry name" value="Branch_AA_trans"/>
    <property type="match status" value="1"/>
</dbReference>
<feature type="transmembrane region" description="Helical" evidence="9">
    <location>
        <begin position="328"/>
        <end position="348"/>
    </location>
</feature>
<reference evidence="10 11" key="1">
    <citation type="submission" date="2017-12" db="EMBL/GenBank/DDBJ databases">
        <title>Phylogenetic diversity of female urinary microbiome.</title>
        <authorList>
            <person name="Thomas-White K."/>
            <person name="Wolfe A.J."/>
        </authorList>
    </citation>
    <scope>NUCLEOTIDE SEQUENCE [LARGE SCALE GENOMIC DNA]</scope>
    <source>
        <strain evidence="10 11">UMB0119</strain>
    </source>
</reference>
<evidence type="ECO:0000256" key="2">
    <source>
        <dbReference type="ARBA" id="ARBA00008540"/>
    </source>
</evidence>
<dbReference type="GO" id="GO:0015190">
    <property type="term" value="F:L-leucine transmembrane transporter activity"/>
    <property type="evidence" value="ECO:0007669"/>
    <property type="project" value="TreeGrafter"/>
</dbReference>
<evidence type="ECO:0000256" key="1">
    <source>
        <dbReference type="ARBA" id="ARBA00004651"/>
    </source>
</evidence>
<feature type="transmembrane region" description="Helical" evidence="9">
    <location>
        <begin position="360"/>
        <end position="381"/>
    </location>
</feature>
<evidence type="ECO:0000313" key="11">
    <source>
        <dbReference type="Proteomes" id="UP000234335"/>
    </source>
</evidence>
<feature type="transmembrane region" description="Helical" evidence="9">
    <location>
        <begin position="182"/>
        <end position="203"/>
    </location>
</feature>
<feature type="transmembrane region" description="Helical" evidence="9">
    <location>
        <begin position="34"/>
        <end position="54"/>
    </location>
</feature>
<feature type="transmembrane region" description="Helical" evidence="9">
    <location>
        <begin position="140"/>
        <end position="162"/>
    </location>
</feature>
<keyword evidence="8 9" id="KW-0472">Membrane</keyword>
<evidence type="ECO:0000313" key="10">
    <source>
        <dbReference type="EMBL" id="PKZ17160.1"/>
    </source>
</evidence>